<evidence type="ECO:0000313" key="2">
    <source>
        <dbReference type="EMBL" id="OPC80329.1"/>
    </source>
</evidence>
<dbReference type="PROSITE" id="PS50987">
    <property type="entry name" value="HTH_ARSR_2"/>
    <property type="match status" value="1"/>
</dbReference>
<dbReference type="PANTHER" id="PTHR39168:SF1">
    <property type="entry name" value="TRANSCRIPTIONAL REGULATORY PROTEIN"/>
    <property type="match status" value="1"/>
</dbReference>
<dbReference type="InterPro" id="IPR052543">
    <property type="entry name" value="HTH_Metal-responsive_Reg"/>
</dbReference>
<dbReference type="GO" id="GO:0032791">
    <property type="term" value="F:lead ion binding"/>
    <property type="evidence" value="ECO:0007669"/>
    <property type="project" value="TreeGrafter"/>
</dbReference>
<dbReference type="InterPro" id="IPR011991">
    <property type="entry name" value="ArsR-like_HTH"/>
</dbReference>
<dbReference type="Pfam" id="PF12840">
    <property type="entry name" value="HTH_20"/>
    <property type="match status" value="1"/>
</dbReference>
<dbReference type="SMART" id="SM00418">
    <property type="entry name" value="HTH_ARSR"/>
    <property type="match status" value="1"/>
</dbReference>
<protein>
    <submittedName>
        <fullName evidence="2">Transcriptional regulator</fullName>
    </submittedName>
</protein>
<dbReference type="PANTHER" id="PTHR39168">
    <property type="entry name" value="TRANSCRIPTIONAL REGULATOR-RELATED"/>
    <property type="match status" value="1"/>
</dbReference>
<dbReference type="OrthoDB" id="3232131at2"/>
<dbReference type="AlphaFoldDB" id="A0A1T3NU25"/>
<dbReference type="PRINTS" id="PR00778">
    <property type="entry name" value="HTHARSR"/>
</dbReference>
<reference evidence="2 3" key="1">
    <citation type="submission" date="2017-03" db="EMBL/GenBank/DDBJ databases">
        <title>Draft genome sequence of Streptomyces scabrisporus NF3, endophyte isolated from Amphipterygium adstringens.</title>
        <authorList>
            <person name="Vazquez M."/>
            <person name="Ceapa C.D."/>
            <person name="Rodriguez Luna D."/>
            <person name="Sanchez Esquivel S."/>
        </authorList>
    </citation>
    <scope>NUCLEOTIDE SEQUENCE [LARGE SCALE GENOMIC DNA]</scope>
    <source>
        <strain evidence="2 3">NF3</strain>
    </source>
</reference>
<evidence type="ECO:0000313" key="3">
    <source>
        <dbReference type="Proteomes" id="UP000190037"/>
    </source>
</evidence>
<feature type="domain" description="HTH arsR-type" evidence="1">
    <location>
        <begin position="8"/>
        <end position="103"/>
    </location>
</feature>
<dbReference type="InterPro" id="IPR001845">
    <property type="entry name" value="HTH_ArsR_DNA-bd_dom"/>
</dbReference>
<evidence type="ECO:0000259" key="1">
    <source>
        <dbReference type="PROSITE" id="PS50987"/>
    </source>
</evidence>
<proteinExistence type="predicted"/>
<dbReference type="GO" id="GO:0046686">
    <property type="term" value="P:response to cadmium ion"/>
    <property type="evidence" value="ECO:0007669"/>
    <property type="project" value="TreeGrafter"/>
</dbReference>
<dbReference type="InterPro" id="IPR036388">
    <property type="entry name" value="WH-like_DNA-bd_sf"/>
</dbReference>
<dbReference type="CDD" id="cd00090">
    <property type="entry name" value="HTH_ARSR"/>
    <property type="match status" value="1"/>
</dbReference>
<dbReference type="Gene3D" id="1.10.10.10">
    <property type="entry name" value="Winged helix-like DNA-binding domain superfamily/Winged helix DNA-binding domain"/>
    <property type="match status" value="1"/>
</dbReference>
<organism evidence="2 3">
    <name type="scientific">Embleya scabrispora</name>
    <dbReference type="NCBI Taxonomy" id="159449"/>
    <lineage>
        <taxon>Bacteria</taxon>
        <taxon>Bacillati</taxon>
        <taxon>Actinomycetota</taxon>
        <taxon>Actinomycetes</taxon>
        <taxon>Kitasatosporales</taxon>
        <taxon>Streptomycetaceae</taxon>
        <taxon>Embleya</taxon>
    </lineage>
</organism>
<dbReference type="NCBIfam" id="NF033788">
    <property type="entry name" value="HTH_metalloreg"/>
    <property type="match status" value="1"/>
</dbReference>
<dbReference type="InterPro" id="IPR036390">
    <property type="entry name" value="WH_DNA-bd_sf"/>
</dbReference>
<keyword evidence="3" id="KW-1185">Reference proteome</keyword>
<dbReference type="SUPFAM" id="SSF46785">
    <property type="entry name" value="Winged helix' DNA-binding domain"/>
    <property type="match status" value="1"/>
</dbReference>
<accession>A0A1T3NU25</accession>
<dbReference type="RefSeq" id="WP_078974588.1">
    <property type="nucleotide sequence ID" value="NZ_MWQN01000001.1"/>
</dbReference>
<dbReference type="Proteomes" id="UP000190037">
    <property type="component" value="Unassembled WGS sequence"/>
</dbReference>
<dbReference type="GO" id="GO:0003700">
    <property type="term" value="F:DNA-binding transcription factor activity"/>
    <property type="evidence" value="ECO:0007669"/>
    <property type="project" value="InterPro"/>
</dbReference>
<dbReference type="GO" id="GO:0003677">
    <property type="term" value="F:DNA binding"/>
    <property type="evidence" value="ECO:0007669"/>
    <property type="project" value="TreeGrafter"/>
</dbReference>
<dbReference type="GO" id="GO:0097063">
    <property type="term" value="F:cadmium ion sensor activity"/>
    <property type="evidence" value="ECO:0007669"/>
    <property type="project" value="TreeGrafter"/>
</dbReference>
<dbReference type="EMBL" id="MWQN01000001">
    <property type="protein sequence ID" value="OPC80329.1"/>
    <property type="molecule type" value="Genomic_DNA"/>
</dbReference>
<dbReference type="GO" id="GO:0010288">
    <property type="term" value="P:response to lead ion"/>
    <property type="evidence" value="ECO:0007669"/>
    <property type="project" value="TreeGrafter"/>
</dbReference>
<comment type="caution">
    <text evidence="2">The sequence shown here is derived from an EMBL/GenBank/DDBJ whole genome shotgun (WGS) entry which is preliminary data.</text>
</comment>
<sequence>MDSTARASDPDSVPRLAALAALLADETRAAVCLALLDRRAWTAGELARHCGVAPSTISEHLTRLVEGGLLVGERQGRHRYVRLADAGVARMVEDLAAYTTPATPRPAASLRAHSAGAALARGRTCYDHLAGRLGVAITDALTARGLLRQDAGFAITEAGLTWLTELGADLTASGKRPLARPCLDWTERRHHLAGTAGAELCRLLSSRGWTERVGTGRAVRATEAGRAELGRMLGIRAEDLEVTAGTAPA</sequence>
<dbReference type="STRING" id="159449.B4N89_04650"/>
<gene>
    <name evidence="2" type="ORF">B4N89_04650</name>
</gene>
<name>A0A1T3NU25_9ACTN</name>